<dbReference type="InterPro" id="IPR035093">
    <property type="entry name" value="RelE/ParE_toxin_dom_sf"/>
</dbReference>
<organism evidence="2 3">
    <name type="scientific">Candidatus Roizmanbacteria bacterium RIFCSPHIGHO2_02_FULL_37_24</name>
    <dbReference type="NCBI Taxonomy" id="1802037"/>
    <lineage>
        <taxon>Bacteria</taxon>
        <taxon>Candidatus Roizmaniibacteriota</taxon>
    </lineage>
</organism>
<name>A0A1F7GZS6_9BACT</name>
<dbReference type="EMBL" id="MFZM01000013">
    <property type="protein sequence ID" value="OGK24026.1"/>
    <property type="molecule type" value="Genomic_DNA"/>
</dbReference>
<evidence type="ECO:0000313" key="3">
    <source>
        <dbReference type="Proteomes" id="UP000177159"/>
    </source>
</evidence>
<sequence>MRITVSSRAEKELKKIHKIDQIAIVKKVRSLTVQLHKEKLTGYKDIFRVRAGQYRIVYRERKDEIYIILIGHHKDIYLLLTQLFK</sequence>
<evidence type="ECO:0000256" key="1">
    <source>
        <dbReference type="ARBA" id="ARBA00022649"/>
    </source>
</evidence>
<proteinExistence type="predicted"/>
<keyword evidence="1" id="KW-1277">Toxin-antitoxin system</keyword>
<protein>
    <recommendedName>
        <fullName evidence="4">Addiction module toxin RelE</fullName>
    </recommendedName>
</protein>
<reference evidence="2 3" key="1">
    <citation type="journal article" date="2016" name="Nat. Commun.">
        <title>Thousands of microbial genomes shed light on interconnected biogeochemical processes in an aquifer system.</title>
        <authorList>
            <person name="Anantharaman K."/>
            <person name="Brown C.T."/>
            <person name="Hug L.A."/>
            <person name="Sharon I."/>
            <person name="Castelle C.J."/>
            <person name="Probst A.J."/>
            <person name="Thomas B.C."/>
            <person name="Singh A."/>
            <person name="Wilkins M.J."/>
            <person name="Karaoz U."/>
            <person name="Brodie E.L."/>
            <person name="Williams K.H."/>
            <person name="Hubbard S.S."/>
            <person name="Banfield J.F."/>
        </authorList>
    </citation>
    <scope>NUCLEOTIDE SEQUENCE [LARGE SCALE GENOMIC DNA]</scope>
</reference>
<dbReference type="Proteomes" id="UP000177159">
    <property type="component" value="Unassembled WGS sequence"/>
</dbReference>
<gene>
    <name evidence="2" type="ORF">A3C24_02975</name>
</gene>
<dbReference type="InterPro" id="IPR007712">
    <property type="entry name" value="RelE/ParE_toxin"/>
</dbReference>
<evidence type="ECO:0008006" key="4">
    <source>
        <dbReference type="Google" id="ProtNLM"/>
    </source>
</evidence>
<evidence type="ECO:0000313" key="2">
    <source>
        <dbReference type="EMBL" id="OGK24026.1"/>
    </source>
</evidence>
<accession>A0A1F7GZS6</accession>
<dbReference type="SUPFAM" id="SSF143011">
    <property type="entry name" value="RelE-like"/>
    <property type="match status" value="1"/>
</dbReference>
<dbReference type="AlphaFoldDB" id="A0A1F7GZS6"/>
<dbReference type="Gene3D" id="3.30.2310.20">
    <property type="entry name" value="RelE-like"/>
    <property type="match status" value="1"/>
</dbReference>
<comment type="caution">
    <text evidence="2">The sequence shown here is derived from an EMBL/GenBank/DDBJ whole genome shotgun (WGS) entry which is preliminary data.</text>
</comment>
<dbReference type="Pfam" id="PF05016">
    <property type="entry name" value="ParE_toxin"/>
    <property type="match status" value="1"/>
</dbReference>